<dbReference type="RefSeq" id="WP_095979881.1">
    <property type="nucleotide sequence ID" value="NZ_CP022163.1"/>
</dbReference>
<dbReference type="OrthoDB" id="5242130at2"/>
<dbReference type="NCBIfam" id="TIGR04534">
    <property type="entry name" value="ELWxxDGT_rpt"/>
    <property type="match status" value="2"/>
</dbReference>
<evidence type="ECO:0000313" key="3">
    <source>
        <dbReference type="Proteomes" id="UP000217289"/>
    </source>
</evidence>
<evidence type="ECO:0000256" key="1">
    <source>
        <dbReference type="SAM" id="MobiDB-lite"/>
    </source>
</evidence>
<accession>A0A250IK28</accession>
<dbReference type="Proteomes" id="UP000217289">
    <property type="component" value="Chromosome"/>
</dbReference>
<proteinExistence type="predicted"/>
<name>A0A250IK28_9BACT</name>
<evidence type="ECO:0000313" key="2">
    <source>
        <dbReference type="EMBL" id="ATB31570.1"/>
    </source>
</evidence>
<gene>
    <name evidence="2" type="ORF">MEBOL_005033</name>
</gene>
<dbReference type="InterPro" id="IPR030916">
    <property type="entry name" value="ELWxxDGT_rpt"/>
</dbReference>
<dbReference type="AlphaFoldDB" id="A0A250IK28"/>
<dbReference type="PROSITE" id="PS51257">
    <property type="entry name" value="PROKAR_LIPOPROTEIN"/>
    <property type="match status" value="1"/>
</dbReference>
<sequence>MAEWRGTILLCALMVGCGGEPATSLDEASLVGEPPEDSLPSEGSGNRDGVAESTPPVEPLARPALGTPYLVKDILPPNDWIPRLINTPSDLVDFQGTLFFTINFQGAPNGLWKSDGTEAGTVRVKEFTEGPDYLTPMGARLFFVAQDAAAGRELWISDGSSAGTRRLKDITPGVESSNPTALTVLKRQLLFFSEVAGEGEAPGRTQLWRSNGTEAGTQLVRDLGPGSSLANARLRVGDTLFFSIADPEHGTELWKTDGTAAGTVLVRDIVPGTGSAYPNDFQSVGASLFFLTTTPSSTRELWRSDGTAAGTQRIRQFSAAEDLVSLHPGTGHNLFLAVTRSQDHLLRLSSLEVDNTGGVRERRITTLPNPYADQPDADAVITTATVAGTKFFFSLTILTSGPAPRDVQLWVSNGTASGTRLVSRPLSLSDEFSSELYTLDDRILFSKIDEATGLEPWVSDGTEGGTRLVQDIAPGETSSYTRSYLRVGSRIFFVAYEPVHGNELWAIPLQD</sequence>
<reference evidence="2 3" key="1">
    <citation type="submission" date="2017-06" db="EMBL/GenBank/DDBJ databases">
        <authorList>
            <person name="Kim H.J."/>
            <person name="Triplett B.A."/>
        </authorList>
    </citation>
    <scope>NUCLEOTIDE SEQUENCE [LARGE SCALE GENOMIC DNA]</scope>
    <source>
        <strain evidence="2 3">DSM 14713</strain>
    </source>
</reference>
<evidence type="ECO:0008006" key="4">
    <source>
        <dbReference type="Google" id="ProtNLM"/>
    </source>
</evidence>
<dbReference type="EMBL" id="CP022163">
    <property type="protein sequence ID" value="ATB31570.1"/>
    <property type="molecule type" value="Genomic_DNA"/>
</dbReference>
<keyword evidence="3" id="KW-1185">Reference proteome</keyword>
<protein>
    <recommendedName>
        <fullName evidence="4">Lipoprotein</fullName>
    </recommendedName>
</protein>
<dbReference type="KEGG" id="mbd:MEBOL_005033"/>
<organism evidence="2 3">
    <name type="scientific">Melittangium boletus DSM 14713</name>
    <dbReference type="NCBI Taxonomy" id="1294270"/>
    <lineage>
        <taxon>Bacteria</taxon>
        <taxon>Pseudomonadati</taxon>
        <taxon>Myxococcota</taxon>
        <taxon>Myxococcia</taxon>
        <taxon>Myxococcales</taxon>
        <taxon>Cystobacterineae</taxon>
        <taxon>Archangiaceae</taxon>
        <taxon>Melittangium</taxon>
    </lineage>
</organism>
<feature type="region of interest" description="Disordered" evidence="1">
    <location>
        <begin position="25"/>
        <end position="62"/>
    </location>
</feature>